<dbReference type="InterPro" id="IPR039902">
    <property type="entry name" value="CCDC148/CCDC112"/>
</dbReference>
<dbReference type="AlphaFoldDB" id="A0A5K3EW67"/>
<evidence type="ECO:0000256" key="2">
    <source>
        <dbReference type="SAM" id="MobiDB-lite"/>
    </source>
</evidence>
<feature type="compositionally biased region" description="Basic and acidic residues" evidence="2">
    <location>
        <begin position="1"/>
        <end position="14"/>
    </location>
</feature>
<evidence type="ECO:0000313" key="3">
    <source>
        <dbReference type="WBParaSite" id="MCU_003080-RB"/>
    </source>
</evidence>
<feature type="region of interest" description="Disordered" evidence="2">
    <location>
        <begin position="1"/>
        <end position="30"/>
    </location>
</feature>
<dbReference type="PANTHER" id="PTHR21549">
    <property type="entry name" value="MUTATED IN BLADDER CANCER 1"/>
    <property type="match status" value="1"/>
</dbReference>
<name>A0A5K3EW67_MESCO</name>
<evidence type="ECO:0000256" key="1">
    <source>
        <dbReference type="ARBA" id="ARBA00023054"/>
    </source>
</evidence>
<sequence length="181" mass="21724">MAQEKERQDRETHRRQIIKNKLRHRKESQLREQAEFEEAERLRMEELRRVFEKQRRKDTKRLVEMAKARLKRQSELRVEALGELARQKEEAEARLEAIRAKVRPVVPDDPFRVYSSTESWRHRLEQTTLPEEQEVVEARELLKFYVTIDNPITTFTDAQIQKDRRNRISTALFEAGLLGSN</sequence>
<reference evidence="3" key="1">
    <citation type="submission" date="2019-11" db="UniProtKB">
        <authorList>
            <consortium name="WormBaseParasite"/>
        </authorList>
    </citation>
    <scope>IDENTIFICATION</scope>
</reference>
<proteinExistence type="predicted"/>
<dbReference type="WBParaSite" id="MCU_003080-RB">
    <property type="protein sequence ID" value="MCU_003080-RB"/>
    <property type="gene ID" value="MCU_003080"/>
</dbReference>
<organism evidence="3">
    <name type="scientific">Mesocestoides corti</name>
    <name type="common">Flatworm</name>
    <dbReference type="NCBI Taxonomy" id="53468"/>
    <lineage>
        <taxon>Eukaryota</taxon>
        <taxon>Metazoa</taxon>
        <taxon>Spiralia</taxon>
        <taxon>Lophotrochozoa</taxon>
        <taxon>Platyhelminthes</taxon>
        <taxon>Cestoda</taxon>
        <taxon>Eucestoda</taxon>
        <taxon>Cyclophyllidea</taxon>
        <taxon>Mesocestoididae</taxon>
        <taxon>Mesocestoides</taxon>
    </lineage>
</organism>
<accession>A0A5K3EW67</accession>
<keyword evidence="1" id="KW-0175">Coiled coil</keyword>
<protein>
    <submittedName>
        <fullName evidence="3">CE152</fullName>
    </submittedName>
</protein>
<dbReference type="PANTHER" id="PTHR21549:SF1">
    <property type="entry name" value="COILED-COIL DOMAIN-CONTAINING PROTEIN 148"/>
    <property type="match status" value="1"/>
</dbReference>
<feature type="compositionally biased region" description="Basic residues" evidence="2">
    <location>
        <begin position="15"/>
        <end position="26"/>
    </location>
</feature>